<feature type="repeat" description="NHL" evidence="2">
    <location>
        <begin position="204"/>
        <end position="240"/>
    </location>
</feature>
<dbReference type="InterPro" id="IPR011042">
    <property type="entry name" value="6-blade_b-propeller_TolB-like"/>
</dbReference>
<dbReference type="InterPro" id="IPR001258">
    <property type="entry name" value="NHL_repeat"/>
</dbReference>
<dbReference type="Pfam" id="PF25021">
    <property type="entry name" value="TEN_NHL"/>
    <property type="match status" value="1"/>
</dbReference>
<reference evidence="4" key="2">
    <citation type="submission" date="2020-09" db="EMBL/GenBank/DDBJ databases">
        <authorList>
            <person name="Sun Q."/>
            <person name="Ohkuma M."/>
        </authorList>
    </citation>
    <scope>NUCLEOTIDE SEQUENCE</scope>
    <source>
        <strain evidence="4">JCM 4386</strain>
    </source>
</reference>
<comment type="caution">
    <text evidence="4">The sequence shown here is derived from an EMBL/GenBank/DDBJ whole genome shotgun (WGS) entry which is preliminary data.</text>
</comment>
<dbReference type="CDD" id="cd14953">
    <property type="entry name" value="NHL_like_1"/>
    <property type="match status" value="1"/>
</dbReference>
<dbReference type="PANTHER" id="PTHR46388:SF2">
    <property type="entry name" value="NHL REPEAT-CONTAINING PROTEIN 2"/>
    <property type="match status" value="1"/>
</dbReference>
<accession>A0A918LC31</accession>
<evidence type="ECO:0000256" key="2">
    <source>
        <dbReference type="PROSITE-ProRule" id="PRU00504"/>
    </source>
</evidence>
<organism evidence="4 5">
    <name type="scientific">Streptomyces humidus</name>
    <dbReference type="NCBI Taxonomy" id="52259"/>
    <lineage>
        <taxon>Bacteria</taxon>
        <taxon>Bacillati</taxon>
        <taxon>Actinomycetota</taxon>
        <taxon>Actinomycetes</taxon>
        <taxon>Kitasatosporales</taxon>
        <taxon>Streptomycetaceae</taxon>
        <taxon>Streptomyces</taxon>
    </lineage>
</organism>
<feature type="domain" description="Teneurin NHL" evidence="3">
    <location>
        <begin position="143"/>
        <end position="248"/>
    </location>
</feature>
<name>A0A918LC31_9ACTN</name>
<gene>
    <name evidence="4" type="ORF">GCM10010269_78480</name>
</gene>
<keyword evidence="1" id="KW-0677">Repeat</keyword>
<dbReference type="InterPro" id="IPR056822">
    <property type="entry name" value="TEN_NHL"/>
</dbReference>
<dbReference type="Gene3D" id="2.120.10.30">
    <property type="entry name" value="TolB, C-terminal domain"/>
    <property type="match status" value="3"/>
</dbReference>
<proteinExistence type="predicted"/>
<evidence type="ECO:0000259" key="3">
    <source>
        <dbReference type="Pfam" id="PF25021"/>
    </source>
</evidence>
<keyword evidence="5" id="KW-1185">Reference proteome</keyword>
<dbReference type="PANTHER" id="PTHR46388">
    <property type="entry name" value="NHL REPEAT-CONTAINING PROTEIN 2"/>
    <property type="match status" value="1"/>
</dbReference>
<reference evidence="4" key="1">
    <citation type="journal article" date="2014" name="Int. J. Syst. Evol. Microbiol.">
        <title>Complete genome sequence of Corynebacterium casei LMG S-19264T (=DSM 44701T), isolated from a smear-ripened cheese.</title>
        <authorList>
            <consortium name="US DOE Joint Genome Institute (JGI-PGF)"/>
            <person name="Walter F."/>
            <person name="Albersmeier A."/>
            <person name="Kalinowski J."/>
            <person name="Ruckert C."/>
        </authorList>
    </citation>
    <scope>NUCLEOTIDE SEQUENCE</scope>
    <source>
        <strain evidence="4">JCM 4386</strain>
    </source>
</reference>
<dbReference type="Proteomes" id="UP000606194">
    <property type="component" value="Unassembled WGS sequence"/>
</dbReference>
<sequence length="741" mass="76144">MISAVNDTTEQSAAADTITTWAGCGVRAFGGDGGPAAEALLNHPGGLVIDGEGNLLISDTYNHRVRAVHPDGRVSTVAGTGVRGFGGDGGPAAEALLNHPMGLVIDGKGNLLIAETQNHRVRAVHPDGRVSTVAGTGVRGFGGDGGPAAEAVLNQPMGVALDGAGHVYVGDHTNHRIRRIAPDGRIETVAGGGTLRGRAAEGAPATDAELYYPSDLAVSPSGTLYFTDTHNHRVLKVTPDGTLLAVAGTGIEGDSGDGGPAVEARLDKPLGLALDASGNLYIADFGNHRVRRVTPDGWISTLAGTGRSGSTGDSGPAASARLYYPVGVALDRSEALYIAEWTGHRVRRVLCAAAATERTRGAELMCELVSPGAVQRGLPFELGARLRNRGTAAIQGDDVTVTLALPRELIALSGRSGPGECSRRSFPGARLQADDGSLDGVFRILADPKAAPGLYTAQLTVRHDQRESTSLLTVAVVAQTPELDESALTVRQDSVPEASPGEAAVLTVMLDASVGRRVQPGEIPQRFTAPTGFVFSGAPTYHYGGRYTGSLDNCRIGDSGRTLTVIGNPHLNTTGDDRGPLTYVFPVMVTEDAEAGSGADGRAVIGRNNAVPLAGTVKAGPGAEPKADTLTSLESGGSPHRAPDVFRIHAALGGREAAGVRLRFTLIEPPEAAFRLTTGPCPQADVRTGPNGVAVLPPLSTGGHATVHVSAPDSPSAAALYVSVPLLTARSALTDAEGRHD</sequence>
<evidence type="ECO:0000256" key="1">
    <source>
        <dbReference type="ARBA" id="ARBA00022737"/>
    </source>
</evidence>
<dbReference type="SUPFAM" id="SSF101898">
    <property type="entry name" value="NHL repeat"/>
    <property type="match status" value="1"/>
</dbReference>
<dbReference type="PROSITE" id="PS51125">
    <property type="entry name" value="NHL"/>
    <property type="match status" value="2"/>
</dbReference>
<dbReference type="EMBL" id="BMTL01000054">
    <property type="protein sequence ID" value="GGS28143.1"/>
    <property type="molecule type" value="Genomic_DNA"/>
</dbReference>
<dbReference type="AlphaFoldDB" id="A0A918LC31"/>
<evidence type="ECO:0000313" key="5">
    <source>
        <dbReference type="Proteomes" id="UP000606194"/>
    </source>
</evidence>
<protein>
    <recommendedName>
        <fullName evidence="3">Teneurin NHL domain-containing protein</fullName>
    </recommendedName>
</protein>
<feature type="repeat" description="NHL" evidence="2">
    <location>
        <begin position="266"/>
        <end position="296"/>
    </location>
</feature>
<dbReference type="Pfam" id="PF01436">
    <property type="entry name" value="NHL"/>
    <property type="match status" value="2"/>
</dbReference>
<evidence type="ECO:0000313" key="4">
    <source>
        <dbReference type="EMBL" id="GGS28143.1"/>
    </source>
</evidence>
<dbReference type="RefSeq" id="WP_190154089.1">
    <property type="nucleotide sequence ID" value="NZ_BMTL01000054.1"/>
</dbReference>